<comment type="similarity">
    <text evidence="2 8">Belongs to the class-II pyridoxal-phosphate-dependent aminotransferase family.</text>
</comment>
<dbReference type="InterPro" id="IPR004839">
    <property type="entry name" value="Aminotransferase_I/II_large"/>
</dbReference>
<evidence type="ECO:0000256" key="8">
    <source>
        <dbReference type="RuleBase" id="RU003693"/>
    </source>
</evidence>
<dbReference type="Proteomes" id="UP001152759">
    <property type="component" value="Chromosome 3"/>
</dbReference>
<dbReference type="GO" id="GO:0046512">
    <property type="term" value="P:sphingosine biosynthetic process"/>
    <property type="evidence" value="ECO:0007669"/>
    <property type="project" value="TreeGrafter"/>
</dbReference>
<reference evidence="11" key="1">
    <citation type="submission" date="2021-12" db="EMBL/GenBank/DDBJ databases">
        <authorList>
            <person name="King R."/>
        </authorList>
    </citation>
    <scope>NUCLEOTIDE SEQUENCE</scope>
</reference>
<dbReference type="SUPFAM" id="SSF53383">
    <property type="entry name" value="PLP-dependent transferases"/>
    <property type="match status" value="1"/>
</dbReference>
<dbReference type="GO" id="GO:0030170">
    <property type="term" value="F:pyridoxal phosphate binding"/>
    <property type="evidence" value="ECO:0007669"/>
    <property type="project" value="InterPro"/>
</dbReference>
<dbReference type="GO" id="GO:0017059">
    <property type="term" value="C:serine palmitoyltransferase complex"/>
    <property type="evidence" value="ECO:0007669"/>
    <property type="project" value="TreeGrafter"/>
</dbReference>
<evidence type="ECO:0000259" key="10">
    <source>
        <dbReference type="Pfam" id="PF00155"/>
    </source>
</evidence>
<keyword evidence="5 8" id="KW-0663">Pyridoxal phosphate</keyword>
<name>A0A9P0F4J4_BEMTA</name>
<dbReference type="GO" id="GO:0016020">
    <property type="term" value="C:membrane"/>
    <property type="evidence" value="ECO:0007669"/>
    <property type="project" value="GOC"/>
</dbReference>
<keyword evidence="4" id="KW-0808">Transferase</keyword>
<keyword evidence="12" id="KW-1185">Reference proteome</keyword>
<proteinExistence type="inferred from homology"/>
<gene>
    <name evidence="11" type="ORF">BEMITA_LOCUS6770</name>
</gene>
<dbReference type="Gene3D" id="3.40.640.10">
    <property type="entry name" value="Type I PLP-dependent aspartate aminotransferase-like (Major domain)"/>
    <property type="match status" value="1"/>
</dbReference>
<comment type="catalytic activity">
    <reaction evidence="7">
        <text>L-serine + hexadecanoyl-CoA + H(+) = 3-oxosphinganine + CO2 + CoA</text>
        <dbReference type="Rhea" id="RHEA:14761"/>
        <dbReference type="ChEBI" id="CHEBI:15378"/>
        <dbReference type="ChEBI" id="CHEBI:16526"/>
        <dbReference type="ChEBI" id="CHEBI:33384"/>
        <dbReference type="ChEBI" id="CHEBI:57287"/>
        <dbReference type="ChEBI" id="CHEBI:57379"/>
        <dbReference type="ChEBI" id="CHEBI:58299"/>
        <dbReference type="EC" id="2.3.1.50"/>
    </reaction>
</comment>
<evidence type="ECO:0000256" key="2">
    <source>
        <dbReference type="ARBA" id="ARBA00008392"/>
    </source>
</evidence>
<dbReference type="GO" id="GO:0004758">
    <property type="term" value="F:serine C-palmitoyltransferase activity"/>
    <property type="evidence" value="ECO:0007669"/>
    <property type="project" value="UniProtKB-EC"/>
</dbReference>
<dbReference type="KEGG" id="btab:109039890"/>
<comment type="cofactor">
    <cofactor evidence="1 8">
        <name>pyridoxal 5'-phosphate</name>
        <dbReference type="ChEBI" id="CHEBI:597326"/>
    </cofactor>
</comment>
<dbReference type="Pfam" id="PF00155">
    <property type="entry name" value="Aminotran_1_2"/>
    <property type="match status" value="1"/>
</dbReference>
<evidence type="ECO:0000256" key="3">
    <source>
        <dbReference type="ARBA" id="ARBA00013220"/>
    </source>
</evidence>
<evidence type="ECO:0000313" key="12">
    <source>
        <dbReference type="Proteomes" id="UP001152759"/>
    </source>
</evidence>
<feature type="transmembrane region" description="Helical" evidence="9">
    <location>
        <begin position="100"/>
        <end position="119"/>
    </location>
</feature>
<dbReference type="InterPro" id="IPR001917">
    <property type="entry name" value="Aminotrans_II_pyridoxalP_BS"/>
</dbReference>
<keyword evidence="9" id="KW-0812">Transmembrane</keyword>
<dbReference type="InterPro" id="IPR015422">
    <property type="entry name" value="PyrdxlP-dep_Trfase_small"/>
</dbReference>
<dbReference type="InterPro" id="IPR050087">
    <property type="entry name" value="AON_synthase_class-II"/>
</dbReference>
<evidence type="ECO:0000256" key="9">
    <source>
        <dbReference type="SAM" id="Phobius"/>
    </source>
</evidence>
<dbReference type="InterPro" id="IPR015424">
    <property type="entry name" value="PyrdxlP-dep_Trfase"/>
</dbReference>
<dbReference type="EMBL" id="OU963864">
    <property type="protein sequence ID" value="CAH0387799.1"/>
    <property type="molecule type" value="Genomic_DNA"/>
</dbReference>
<dbReference type="GO" id="GO:0046513">
    <property type="term" value="P:ceramide biosynthetic process"/>
    <property type="evidence" value="ECO:0007669"/>
    <property type="project" value="TreeGrafter"/>
</dbReference>
<dbReference type="Gene3D" id="3.90.1150.10">
    <property type="entry name" value="Aspartate Aminotransferase, domain 1"/>
    <property type="match status" value="1"/>
</dbReference>
<organism evidence="11 12">
    <name type="scientific">Bemisia tabaci</name>
    <name type="common">Sweetpotato whitefly</name>
    <name type="synonym">Aleurodes tabaci</name>
    <dbReference type="NCBI Taxonomy" id="7038"/>
    <lineage>
        <taxon>Eukaryota</taxon>
        <taxon>Metazoa</taxon>
        <taxon>Ecdysozoa</taxon>
        <taxon>Arthropoda</taxon>
        <taxon>Hexapoda</taxon>
        <taxon>Insecta</taxon>
        <taxon>Pterygota</taxon>
        <taxon>Neoptera</taxon>
        <taxon>Paraneoptera</taxon>
        <taxon>Hemiptera</taxon>
        <taxon>Sternorrhyncha</taxon>
        <taxon>Aleyrodoidea</taxon>
        <taxon>Aleyrodidae</taxon>
        <taxon>Aleyrodinae</taxon>
        <taxon>Bemisia</taxon>
    </lineage>
</organism>
<dbReference type="InterPro" id="IPR015421">
    <property type="entry name" value="PyrdxlP-dep_Trfase_major"/>
</dbReference>
<dbReference type="PROSITE" id="PS00599">
    <property type="entry name" value="AA_TRANSFER_CLASS_2"/>
    <property type="match status" value="1"/>
</dbReference>
<keyword evidence="6" id="KW-0012">Acyltransferase</keyword>
<keyword evidence="9" id="KW-1133">Transmembrane helix</keyword>
<evidence type="ECO:0000256" key="4">
    <source>
        <dbReference type="ARBA" id="ARBA00022679"/>
    </source>
</evidence>
<dbReference type="AlphaFoldDB" id="A0A9P0F4J4"/>
<evidence type="ECO:0000256" key="6">
    <source>
        <dbReference type="ARBA" id="ARBA00023315"/>
    </source>
</evidence>
<sequence>MTAAKMVAITNVRHAEQFLPQNYYIPVKKTRVHRTVTRPALKQQSVIQDVIDKLVIIFQKYWNKYFATDKFCAEADHNDNVRYAILPEDKKERGTAQVHVIPAAVCLLGFYVMILLGFINRFLFKPKHHEERDHRLDYPGVLLEEKVFLIYNYYLRRFKDVFHRPICSAPGSEITLMETYNDFWSTCHGNLKGTTSRCINLGSFNYLGFAETDGPNIRDCERAVKQYGVSTCSSAKQYGLTPVHLELEKITARFLQTEDAAVFGMGFGTNFFNLPCILSEESVVFSDQKNHASLVLSIRVSNASCIVFKHDDIDDLEKKIRRAIVDGQPKTGKPWRKMYVVVEGIYSMDGTIVNLPGIIALKEKYNFYIYIDEAHSIGAIGPRGRGVADYYGIDPKKVDLLMGTFSKSFAAGGGYIAGSKKIIEHIRRVSHDTHYSFSMPVPTARYISSVMKILMDPTNPAGGLRRVHQLRINTNYFRRRLKELGLVVFGSDNSPVVPLIVYSVSKLYLLNQRLLQNNIAVVMVAFPVTSSLSPRLRFCLSAHHTKEHLDKIINIIDESADELGLRYNPKARVKRRIHYENVIKF</sequence>
<evidence type="ECO:0000313" key="11">
    <source>
        <dbReference type="EMBL" id="CAH0387799.1"/>
    </source>
</evidence>
<dbReference type="PANTHER" id="PTHR13693:SF3">
    <property type="entry name" value="LD36009P"/>
    <property type="match status" value="1"/>
</dbReference>
<dbReference type="PANTHER" id="PTHR13693">
    <property type="entry name" value="CLASS II AMINOTRANSFERASE/8-AMINO-7-OXONONANOATE SYNTHASE"/>
    <property type="match status" value="1"/>
</dbReference>
<keyword evidence="9" id="KW-0472">Membrane</keyword>
<evidence type="ECO:0000256" key="7">
    <source>
        <dbReference type="ARBA" id="ARBA00048528"/>
    </source>
</evidence>
<evidence type="ECO:0000256" key="5">
    <source>
        <dbReference type="ARBA" id="ARBA00022898"/>
    </source>
</evidence>
<protein>
    <recommendedName>
        <fullName evidence="3">serine C-palmitoyltransferase</fullName>
        <ecNumber evidence="3">2.3.1.50</ecNumber>
    </recommendedName>
</protein>
<feature type="domain" description="Aminotransferase class I/classII large" evidence="10">
    <location>
        <begin position="198"/>
        <end position="555"/>
    </location>
</feature>
<evidence type="ECO:0000256" key="1">
    <source>
        <dbReference type="ARBA" id="ARBA00001933"/>
    </source>
</evidence>
<accession>A0A9P0F4J4</accession>
<dbReference type="EC" id="2.3.1.50" evidence="3"/>